<protein>
    <recommendedName>
        <fullName evidence="4">Outer membrane lipoprotein-sorting protein</fullName>
    </recommendedName>
</protein>
<dbReference type="EMBL" id="CP036266">
    <property type="protein sequence ID" value="QDT24550.1"/>
    <property type="molecule type" value="Genomic_DNA"/>
</dbReference>
<dbReference type="RefSeq" id="WP_145193327.1">
    <property type="nucleotide sequence ID" value="NZ_CP036266.1"/>
</dbReference>
<evidence type="ECO:0000256" key="1">
    <source>
        <dbReference type="SAM" id="SignalP"/>
    </source>
</evidence>
<organism evidence="2 3">
    <name type="scientific">Gimesia chilikensis</name>
    <dbReference type="NCBI Taxonomy" id="2605989"/>
    <lineage>
        <taxon>Bacteria</taxon>
        <taxon>Pseudomonadati</taxon>
        <taxon>Planctomycetota</taxon>
        <taxon>Planctomycetia</taxon>
        <taxon>Planctomycetales</taxon>
        <taxon>Planctomycetaceae</taxon>
        <taxon>Gimesia</taxon>
    </lineage>
</organism>
<evidence type="ECO:0000313" key="2">
    <source>
        <dbReference type="EMBL" id="QDT24550.1"/>
    </source>
</evidence>
<gene>
    <name evidence="2" type="ORF">HG66A1_63840</name>
</gene>
<accession>A0A517PYT8</accession>
<evidence type="ECO:0008006" key="4">
    <source>
        <dbReference type="Google" id="ProtNLM"/>
    </source>
</evidence>
<keyword evidence="3" id="KW-1185">Reference proteome</keyword>
<proteinExistence type="predicted"/>
<dbReference type="Proteomes" id="UP000320421">
    <property type="component" value="Chromosome"/>
</dbReference>
<reference evidence="2 3" key="1">
    <citation type="submission" date="2019-02" db="EMBL/GenBank/DDBJ databases">
        <title>Deep-cultivation of Planctomycetes and their phenomic and genomic characterization uncovers novel biology.</title>
        <authorList>
            <person name="Wiegand S."/>
            <person name="Jogler M."/>
            <person name="Boedeker C."/>
            <person name="Pinto D."/>
            <person name="Vollmers J."/>
            <person name="Rivas-Marin E."/>
            <person name="Kohn T."/>
            <person name="Peeters S.H."/>
            <person name="Heuer A."/>
            <person name="Rast P."/>
            <person name="Oberbeckmann S."/>
            <person name="Bunk B."/>
            <person name="Jeske O."/>
            <person name="Meyerdierks A."/>
            <person name="Storesund J.E."/>
            <person name="Kallscheuer N."/>
            <person name="Luecker S."/>
            <person name="Lage O.M."/>
            <person name="Pohl T."/>
            <person name="Merkel B.J."/>
            <person name="Hornburger P."/>
            <person name="Mueller R.-W."/>
            <person name="Bruemmer F."/>
            <person name="Labrenz M."/>
            <person name="Spormann A.M."/>
            <person name="Op den Camp H."/>
            <person name="Overmann J."/>
            <person name="Amann R."/>
            <person name="Jetten M.S.M."/>
            <person name="Mascher T."/>
            <person name="Medema M.H."/>
            <person name="Devos D.P."/>
            <person name="Kaster A.-K."/>
            <person name="Ovreas L."/>
            <person name="Rohde M."/>
            <person name="Galperin M.Y."/>
            <person name="Jogler C."/>
        </authorList>
    </citation>
    <scope>NUCLEOTIDE SEQUENCE [LARGE SCALE GENOMIC DNA]</scope>
    <source>
        <strain evidence="2 3">HG66A1</strain>
    </source>
</reference>
<name>A0A517PYT8_9PLAN</name>
<feature type="chain" id="PRO_5022178119" description="Outer membrane lipoprotein-sorting protein" evidence="1">
    <location>
        <begin position="24"/>
        <end position="377"/>
    </location>
</feature>
<dbReference type="OrthoDB" id="291372at2"/>
<dbReference type="AlphaFoldDB" id="A0A517PYT8"/>
<evidence type="ECO:0000313" key="3">
    <source>
        <dbReference type="Proteomes" id="UP000320421"/>
    </source>
</evidence>
<feature type="signal peptide" evidence="1">
    <location>
        <begin position="1"/>
        <end position="23"/>
    </location>
</feature>
<keyword evidence="1" id="KW-0732">Signal</keyword>
<sequence length="377" mass="43341" precursor="true">MSVRLLLSLTLLFCLTSPTLSTATDPDPTPVAKRELNAAETEHALQLLAEELTKNLDAIHTWQGTCLFQNQVRLADPRITKNSKWQTTEGQYTFWLDEIHDRLRVNYHKIKKPDEFNLLTPQTPIKVGHPTNTQWIVQGLDVWELGEERFGSVKGFPEGILIPGSTGRVLFRKLRYESEHNGLFFDPRELVGNGSHTFARTCRMYADALSGKPGTEENSKVTKRIMITELTPDSNHRQYLVKIDYNSPEIEAAPIRSETTYDSRFGFNAIKYEQFRGSRLIHKRTFLYNRVGDIFLPHEVDIVRFSSRLADQTEIDLRQNFKLVESKLNQPLDPNQFEIKSLELKPGERIVDQIRGKAFVQYEGRLVPASQFPLLIN</sequence>